<evidence type="ECO:0000256" key="3">
    <source>
        <dbReference type="ARBA" id="ARBA00022989"/>
    </source>
</evidence>
<feature type="transmembrane region" description="Helical" evidence="5">
    <location>
        <begin position="133"/>
        <end position="154"/>
    </location>
</feature>
<dbReference type="GO" id="GO:0016874">
    <property type="term" value="F:ligase activity"/>
    <property type="evidence" value="ECO:0007669"/>
    <property type="project" value="UniProtKB-KW"/>
</dbReference>
<dbReference type="PANTHER" id="PTHR37422:SF13">
    <property type="entry name" value="LIPOPOLYSACCHARIDE BIOSYNTHESIS PROTEIN PA4999-RELATED"/>
    <property type="match status" value="1"/>
</dbReference>
<evidence type="ECO:0000256" key="2">
    <source>
        <dbReference type="ARBA" id="ARBA00022692"/>
    </source>
</evidence>
<evidence type="ECO:0000313" key="7">
    <source>
        <dbReference type="EMBL" id="MBF9071331.1"/>
    </source>
</evidence>
<feature type="transmembrane region" description="Helical" evidence="5">
    <location>
        <begin position="410"/>
        <end position="434"/>
    </location>
</feature>
<feature type="transmembrane region" description="Helical" evidence="5">
    <location>
        <begin position="209"/>
        <end position="242"/>
    </location>
</feature>
<dbReference type="InterPro" id="IPR051533">
    <property type="entry name" value="WaaL-like"/>
</dbReference>
<keyword evidence="2 5" id="KW-0812">Transmembrane</keyword>
<evidence type="ECO:0000313" key="8">
    <source>
        <dbReference type="Proteomes" id="UP000657385"/>
    </source>
</evidence>
<evidence type="ECO:0000256" key="4">
    <source>
        <dbReference type="ARBA" id="ARBA00023136"/>
    </source>
</evidence>
<comment type="subcellular location">
    <subcellularLocation>
        <location evidence="1">Membrane</location>
        <topology evidence="1">Multi-pass membrane protein</topology>
    </subcellularLocation>
</comment>
<feature type="transmembrane region" description="Helical" evidence="5">
    <location>
        <begin position="177"/>
        <end position="197"/>
    </location>
</feature>
<feature type="transmembrane region" description="Helical" evidence="5">
    <location>
        <begin position="75"/>
        <end position="95"/>
    </location>
</feature>
<evidence type="ECO:0000256" key="5">
    <source>
        <dbReference type="SAM" id="Phobius"/>
    </source>
</evidence>
<keyword evidence="4 5" id="KW-0472">Membrane</keyword>
<feature type="transmembrane region" description="Helical" evidence="5">
    <location>
        <begin position="248"/>
        <end position="273"/>
    </location>
</feature>
<evidence type="ECO:0000259" key="6">
    <source>
        <dbReference type="Pfam" id="PF04932"/>
    </source>
</evidence>
<dbReference type="Proteomes" id="UP000657385">
    <property type="component" value="Unassembled WGS sequence"/>
</dbReference>
<dbReference type="Pfam" id="PF04932">
    <property type="entry name" value="Wzy_C"/>
    <property type="match status" value="1"/>
</dbReference>
<gene>
    <name evidence="7" type="ORF">I2501_25250</name>
</gene>
<reference evidence="7" key="1">
    <citation type="submission" date="2020-11" db="EMBL/GenBank/DDBJ databases">
        <title>Isolation and identification of active actinomycetes.</title>
        <authorList>
            <person name="Yu B."/>
        </authorList>
    </citation>
    <scope>NUCLEOTIDE SEQUENCE</scope>
    <source>
        <strain evidence="7">NEAU-YB345</strain>
    </source>
</reference>
<accession>A0A931FGY3</accession>
<feature type="transmembrane region" description="Helical" evidence="5">
    <location>
        <begin position="366"/>
        <end position="390"/>
    </location>
</feature>
<protein>
    <submittedName>
        <fullName evidence="7">O-antigen ligase family protein</fullName>
    </submittedName>
</protein>
<organism evidence="7 8">
    <name type="scientific">Streptacidiphilus fuscans</name>
    <dbReference type="NCBI Taxonomy" id="2789292"/>
    <lineage>
        <taxon>Bacteria</taxon>
        <taxon>Bacillati</taxon>
        <taxon>Actinomycetota</taxon>
        <taxon>Actinomycetes</taxon>
        <taxon>Kitasatosporales</taxon>
        <taxon>Streptomycetaceae</taxon>
        <taxon>Streptacidiphilus</taxon>
    </lineage>
</organism>
<name>A0A931FGY3_9ACTN</name>
<proteinExistence type="predicted"/>
<feature type="transmembrane region" description="Helical" evidence="5">
    <location>
        <begin position="107"/>
        <end position="126"/>
    </location>
</feature>
<evidence type="ECO:0000256" key="1">
    <source>
        <dbReference type="ARBA" id="ARBA00004141"/>
    </source>
</evidence>
<sequence length="457" mass="47107">MWGSAFRGLTLPGFALRWGALRPAHLVALTVVLVCVPLGNQDVTASVHVTPADVGSLALVAITLPWALLRRTRFVPVRAAVLSAAALVGVGVATAASQDPHTSLSGFVRFVQIFVVVPAAVLYAVRDRRDLRLVFGAFTAAAVLEGTVGVVQYVTGTGASYAGGDQRAVGTFGAQDVMAMSVVVSFGLLAALGLALDARREQRTAAMRWWSLTAVLLSLPLALSFSRGSWIATGVAVTAVLLLTDVRLLLRCVVVATAAGVVLLGGLAAGGVVKMGGADGGQASVTARLASIGSVTGAADHSVTDRYDLWTTAGRIWRAHPVTGVGPKEFPAFRDASAPLRLSSGSDTAGAGAGYSREPLLSPHNMYLLVLSEQGLVGLTCFGALLLGTALGCWRNPAVLGLLVWQLVDFLYADIGGTTTVLISVLLGLCAGVGTRPGPLAIPSPRSAQSRREASAR</sequence>
<feature type="transmembrane region" description="Helical" evidence="5">
    <location>
        <begin position="45"/>
        <end position="68"/>
    </location>
</feature>
<keyword evidence="7" id="KW-0436">Ligase</keyword>
<dbReference type="InterPro" id="IPR007016">
    <property type="entry name" value="O-antigen_ligase-rel_domated"/>
</dbReference>
<keyword evidence="3 5" id="KW-1133">Transmembrane helix</keyword>
<feature type="domain" description="O-antigen ligase-related" evidence="6">
    <location>
        <begin position="213"/>
        <end position="382"/>
    </location>
</feature>
<comment type="caution">
    <text evidence="7">The sequence shown here is derived from an EMBL/GenBank/DDBJ whole genome shotgun (WGS) entry which is preliminary data.</text>
</comment>
<dbReference type="AlphaFoldDB" id="A0A931FGY3"/>
<dbReference type="EMBL" id="JADPRT010000011">
    <property type="protein sequence ID" value="MBF9071331.1"/>
    <property type="molecule type" value="Genomic_DNA"/>
</dbReference>
<keyword evidence="8" id="KW-1185">Reference proteome</keyword>
<dbReference type="PANTHER" id="PTHR37422">
    <property type="entry name" value="TEICHURONIC ACID BIOSYNTHESIS PROTEIN TUAE"/>
    <property type="match status" value="1"/>
</dbReference>
<dbReference type="GO" id="GO:0016020">
    <property type="term" value="C:membrane"/>
    <property type="evidence" value="ECO:0007669"/>
    <property type="project" value="UniProtKB-SubCell"/>
</dbReference>